<dbReference type="Proteomes" id="UP001153076">
    <property type="component" value="Unassembled WGS sequence"/>
</dbReference>
<dbReference type="OrthoDB" id="1936617at2759"/>
<protein>
    <submittedName>
        <fullName evidence="1">Uncharacterized protein</fullName>
    </submittedName>
</protein>
<dbReference type="PANTHER" id="PTHR35478:SF1">
    <property type="entry name" value="ZINC FINGER FYVE DOMAIN-CONTAINING PROTEIN 26"/>
    <property type="match status" value="1"/>
</dbReference>
<dbReference type="PANTHER" id="PTHR35478">
    <property type="entry name" value="ZINC FINGER FYVE DOMAIN PROTEIN"/>
    <property type="match status" value="1"/>
</dbReference>
<accession>A0A9Q1JSE1</accession>
<sequence length="336" mass="37980">METVMPEMDKETMLLSRVAVNHLFLSQFEAFRAIILTLRRRNPNLALSILQTIVANGGNFENVVYSSSCSSPALLTWLSSLELFQFDDGTSIWSSSITPEDIRLRVEFLLYIQMVSSRAVESVNGGEERESGEKDLKGLVRVLDGVMEVGLRRLKEDLIVREEREDEGGEGRVVKEEELEGLRRVFLGNADVIDVLCENIQRQIGGDLEPDDDSGLAITLRREERAGAVSSEEDQRLLKSIQKHVQIVHLDEMKQCLNKDDIDGVISHIRYLNLDYGVAEAEYRVVFQEFLKKVLSGKEGLGDAWHATRAKLLNIYREAMSSNCVHVVEMVQCYVS</sequence>
<evidence type="ECO:0000313" key="2">
    <source>
        <dbReference type="Proteomes" id="UP001153076"/>
    </source>
</evidence>
<comment type="caution">
    <text evidence="1">The sequence shown here is derived from an EMBL/GenBank/DDBJ whole genome shotgun (WGS) entry which is preliminary data.</text>
</comment>
<evidence type="ECO:0000313" key="1">
    <source>
        <dbReference type="EMBL" id="KAJ8430175.1"/>
    </source>
</evidence>
<dbReference type="EMBL" id="JAKOGI010000816">
    <property type="protein sequence ID" value="KAJ8430175.1"/>
    <property type="molecule type" value="Genomic_DNA"/>
</dbReference>
<proteinExistence type="predicted"/>
<reference evidence="1" key="1">
    <citation type="submission" date="2022-04" db="EMBL/GenBank/DDBJ databases">
        <title>Carnegiea gigantea Genome sequencing and assembly v2.</title>
        <authorList>
            <person name="Copetti D."/>
            <person name="Sanderson M.J."/>
            <person name="Burquez A."/>
            <person name="Wojciechowski M.F."/>
        </authorList>
    </citation>
    <scope>NUCLEOTIDE SEQUENCE</scope>
    <source>
        <strain evidence="1">SGP5-SGP5p</strain>
        <tissue evidence="1">Aerial part</tissue>
    </source>
</reference>
<name>A0A9Q1JSE1_9CARY</name>
<dbReference type="AlphaFoldDB" id="A0A9Q1JSE1"/>
<organism evidence="1 2">
    <name type="scientific">Carnegiea gigantea</name>
    <dbReference type="NCBI Taxonomy" id="171969"/>
    <lineage>
        <taxon>Eukaryota</taxon>
        <taxon>Viridiplantae</taxon>
        <taxon>Streptophyta</taxon>
        <taxon>Embryophyta</taxon>
        <taxon>Tracheophyta</taxon>
        <taxon>Spermatophyta</taxon>
        <taxon>Magnoliopsida</taxon>
        <taxon>eudicotyledons</taxon>
        <taxon>Gunneridae</taxon>
        <taxon>Pentapetalae</taxon>
        <taxon>Caryophyllales</taxon>
        <taxon>Cactineae</taxon>
        <taxon>Cactaceae</taxon>
        <taxon>Cactoideae</taxon>
        <taxon>Echinocereeae</taxon>
        <taxon>Carnegiea</taxon>
    </lineage>
</organism>
<gene>
    <name evidence="1" type="ORF">Cgig2_006683</name>
</gene>
<keyword evidence="2" id="KW-1185">Reference proteome</keyword>